<comment type="caution">
    <text evidence="2">The sequence shown here is derived from an EMBL/GenBank/DDBJ whole genome shotgun (WGS) entry which is preliminary data.</text>
</comment>
<feature type="region of interest" description="Disordered" evidence="1">
    <location>
        <begin position="1"/>
        <end position="20"/>
    </location>
</feature>
<feature type="compositionally biased region" description="Polar residues" evidence="1">
    <location>
        <begin position="8"/>
        <end position="20"/>
    </location>
</feature>
<accession>A0A2S7BG50</accession>
<dbReference type="AlphaFoldDB" id="A0A2S7BG50"/>
<organism evidence="2 3">
    <name type="scientific">Xanthomonas dyei</name>
    <dbReference type="NCBI Taxonomy" id="743699"/>
    <lineage>
        <taxon>Bacteria</taxon>
        <taxon>Pseudomonadati</taxon>
        <taxon>Pseudomonadota</taxon>
        <taxon>Gammaproteobacteria</taxon>
        <taxon>Lysobacterales</taxon>
        <taxon>Lysobacteraceae</taxon>
        <taxon>Xanthomonas</taxon>
    </lineage>
</organism>
<evidence type="ECO:0000256" key="1">
    <source>
        <dbReference type="SAM" id="MobiDB-lite"/>
    </source>
</evidence>
<protein>
    <submittedName>
        <fullName evidence="2">Uncharacterized protein</fullName>
    </submittedName>
</protein>
<proteinExistence type="predicted"/>
<reference evidence="2 3" key="1">
    <citation type="submission" date="2016-08" db="EMBL/GenBank/DDBJ databases">
        <authorList>
            <person name="Seilhamer J.J."/>
        </authorList>
    </citation>
    <scope>NUCLEOTIDE SEQUENCE [LARGE SCALE GENOMIC DNA]</scope>
    <source>
        <strain evidence="2 3">CFBP7245</strain>
    </source>
</reference>
<dbReference type="EMBL" id="MDEE01000089">
    <property type="protein sequence ID" value="PPU44204.1"/>
    <property type="molecule type" value="Genomic_DNA"/>
</dbReference>
<name>A0A2S7BG50_9XANT</name>
<sequence length="149" mass="16395">MQARYSYDPNNPSNLDTSTKPVSFSETSASFSIDGVVSQAPRANVAVINQSFTDLVPSEVWIRNNFSISAETTIYRGGDAIFEAQVIWPGGLFLENIETSMYVAVVSQFTYKGQRLVQEELCVTQTEIPEDGSIIVTGSMWTDYSLSAT</sequence>
<evidence type="ECO:0000313" key="2">
    <source>
        <dbReference type="EMBL" id="PPU44204.1"/>
    </source>
</evidence>
<evidence type="ECO:0000313" key="3">
    <source>
        <dbReference type="Proteomes" id="UP000238908"/>
    </source>
</evidence>
<gene>
    <name evidence="2" type="ORF">XdyCFBP7245_23025</name>
</gene>
<dbReference type="Proteomes" id="UP000238908">
    <property type="component" value="Unassembled WGS sequence"/>
</dbReference>